<sequence length="324" mass="34336">MKLTSLATAALLASTSFAKNILLTNDDSWAATNIRALYYELKNAGHTVLLSAPAVQMSGQGGRFVIPSTNVLQQDSIFSYKKAGDPAWGYEESDINIWYFNGTPAACVAFAFDYILPNYFNNMSIDLVVGGPNEGTNMGARDYVLSGTIGSAHYAAERGYPSIAFSGSNSNNSFFEDNLNGDVTTAPYIYAKAATKLINALFDAQGDNERVLPFATGLNVNFPVAGSDLGSSCLDVGSFQSTRFSGNSLIYKIAYDSTTGLVSQTTTSGVGTTDCVNGDCTLASEFTVIGAENCISTISVFSVDPDAPLALHEEAQNLFSSVLV</sequence>
<feature type="domain" description="Survival protein SurE-like phosphatase/nucleotidase" evidence="5">
    <location>
        <begin position="21"/>
        <end position="224"/>
    </location>
</feature>
<keyword evidence="2" id="KW-0479">Metal-binding</keyword>
<dbReference type="GeneID" id="34521622"/>
<feature type="chain" id="PRO_5004880352" description="Survival protein SurE-like phosphatase/nucleotidase domain-containing protein" evidence="4">
    <location>
        <begin position="19"/>
        <end position="324"/>
    </location>
</feature>
<dbReference type="AlphaFoldDB" id="W6MNK0"/>
<evidence type="ECO:0000313" key="6">
    <source>
        <dbReference type="EMBL" id="CDK28244.1"/>
    </source>
</evidence>
<evidence type="ECO:0000256" key="1">
    <source>
        <dbReference type="ARBA" id="ARBA00011062"/>
    </source>
</evidence>
<dbReference type="InterPro" id="IPR002828">
    <property type="entry name" value="SurE-like_Pase/nucleotidase"/>
</dbReference>
<dbReference type="PANTHER" id="PTHR30457:SF0">
    <property type="entry name" value="PHOSPHATASE, PUTATIVE (AFU_ORTHOLOGUE AFUA_4G01070)-RELATED"/>
    <property type="match status" value="1"/>
</dbReference>
<dbReference type="Gene3D" id="3.40.1210.10">
    <property type="entry name" value="Survival protein SurE-like phosphatase/nucleotidase"/>
    <property type="match status" value="1"/>
</dbReference>
<comment type="similarity">
    <text evidence="1">Belongs to the SurE nucleotidase family.</text>
</comment>
<evidence type="ECO:0000256" key="2">
    <source>
        <dbReference type="ARBA" id="ARBA00022723"/>
    </source>
</evidence>
<name>W6MNK0_9ASCO</name>
<keyword evidence="4" id="KW-0732">Signal</keyword>
<reference evidence="6" key="2">
    <citation type="submission" date="2014-02" db="EMBL/GenBank/DDBJ databases">
        <title>Complete DNA sequence of /Kuraishia capsulata/ illustrates novel genomic features among budding yeasts (/Saccharomycotina/).</title>
        <authorList>
            <person name="Morales L."/>
            <person name="Noel B."/>
            <person name="Porcel B."/>
            <person name="Marcet-Houben M."/>
            <person name="Hullo M-F."/>
            <person name="Sacerdot C."/>
            <person name="Tekaia F."/>
            <person name="Leh-Louis V."/>
            <person name="Despons L."/>
            <person name="Khanna V."/>
            <person name="Aury J-M."/>
            <person name="Barbe V."/>
            <person name="Couloux A."/>
            <person name="Labadie K."/>
            <person name="Pelletier E."/>
            <person name="Souciet J-L."/>
            <person name="Boekhout T."/>
            <person name="Gabaldon T."/>
            <person name="Wincker P."/>
            <person name="Dujon B."/>
        </authorList>
    </citation>
    <scope>NUCLEOTIDE SEQUENCE</scope>
    <source>
        <strain evidence="6">CBS 1993</strain>
    </source>
</reference>
<dbReference type="GO" id="GO:0046872">
    <property type="term" value="F:metal ion binding"/>
    <property type="evidence" value="ECO:0007669"/>
    <property type="project" value="UniProtKB-KW"/>
</dbReference>
<dbReference type="GO" id="GO:0008252">
    <property type="term" value="F:nucleotidase activity"/>
    <property type="evidence" value="ECO:0007669"/>
    <property type="project" value="InterPro"/>
</dbReference>
<dbReference type="STRING" id="1382522.W6MNK0"/>
<keyword evidence="7" id="KW-1185">Reference proteome</keyword>
<dbReference type="HOGENOM" id="CLU_045192_0_0_1"/>
<dbReference type="RefSeq" id="XP_022460234.1">
    <property type="nucleotide sequence ID" value="XM_022600938.1"/>
</dbReference>
<dbReference type="NCBIfam" id="TIGR00087">
    <property type="entry name" value="surE"/>
    <property type="match status" value="1"/>
</dbReference>
<organism evidence="6 7">
    <name type="scientific">Kuraishia capsulata CBS 1993</name>
    <dbReference type="NCBI Taxonomy" id="1382522"/>
    <lineage>
        <taxon>Eukaryota</taxon>
        <taxon>Fungi</taxon>
        <taxon>Dikarya</taxon>
        <taxon>Ascomycota</taxon>
        <taxon>Saccharomycotina</taxon>
        <taxon>Pichiomycetes</taxon>
        <taxon>Pichiales</taxon>
        <taxon>Pichiaceae</taxon>
        <taxon>Kuraishia</taxon>
    </lineage>
</organism>
<accession>W6MNK0</accession>
<gene>
    <name evidence="6" type="ORF">KUCA_T00004226001</name>
</gene>
<evidence type="ECO:0000256" key="4">
    <source>
        <dbReference type="SAM" id="SignalP"/>
    </source>
</evidence>
<feature type="signal peptide" evidence="4">
    <location>
        <begin position="1"/>
        <end position="18"/>
    </location>
</feature>
<reference evidence="6" key="1">
    <citation type="submission" date="2013-12" db="EMBL/GenBank/DDBJ databases">
        <authorList>
            <person name="Genoscope - CEA"/>
        </authorList>
    </citation>
    <scope>NUCLEOTIDE SEQUENCE</scope>
    <source>
        <strain evidence="6">CBS 1993</strain>
    </source>
</reference>
<keyword evidence="3" id="KW-0378">Hydrolase</keyword>
<dbReference type="SUPFAM" id="SSF64167">
    <property type="entry name" value="SurE-like"/>
    <property type="match status" value="1"/>
</dbReference>
<evidence type="ECO:0000259" key="5">
    <source>
        <dbReference type="Pfam" id="PF01975"/>
    </source>
</evidence>
<evidence type="ECO:0000256" key="3">
    <source>
        <dbReference type="ARBA" id="ARBA00022801"/>
    </source>
</evidence>
<dbReference type="Proteomes" id="UP000019384">
    <property type="component" value="Unassembled WGS sequence"/>
</dbReference>
<dbReference type="PANTHER" id="PTHR30457">
    <property type="entry name" value="5'-NUCLEOTIDASE SURE"/>
    <property type="match status" value="1"/>
</dbReference>
<dbReference type="InterPro" id="IPR036523">
    <property type="entry name" value="SurE-like_sf"/>
</dbReference>
<dbReference type="EMBL" id="HG793129">
    <property type="protein sequence ID" value="CDK28244.1"/>
    <property type="molecule type" value="Genomic_DNA"/>
</dbReference>
<protein>
    <recommendedName>
        <fullName evidence="5">Survival protein SurE-like phosphatase/nucleotidase domain-containing protein</fullName>
    </recommendedName>
</protein>
<dbReference type="OrthoDB" id="4018688at2759"/>
<proteinExistence type="inferred from homology"/>
<evidence type="ECO:0000313" key="7">
    <source>
        <dbReference type="Proteomes" id="UP000019384"/>
    </source>
</evidence>
<dbReference type="Pfam" id="PF01975">
    <property type="entry name" value="SurE"/>
    <property type="match status" value="1"/>
</dbReference>
<dbReference type="InterPro" id="IPR030048">
    <property type="entry name" value="SurE"/>
</dbReference>